<proteinExistence type="predicted"/>
<sequence length="97" mass="11049">MPAKKTAKKKAGKRRGPSAAFMKPMQPSETLSEVIGSRAMPRTEVTKKLWAYIKKNKLQDKNKRTMINADEKLRAVFGGKRQVSMFEMTKLVSKHLK</sequence>
<feature type="region of interest" description="Disordered" evidence="1">
    <location>
        <begin position="1"/>
        <end position="25"/>
    </location>
</feature>
<dbReference type="EMBL" id="VBOR01000037">
    <property type="protein sequence ID" value="TMQ50286.1"/>
    <property type="molecule type" value="Genomic_DNA"/>
</dbReference>
<dbReference type="Proteomes" id="UP000320913">
    <property type="component" value="Unassembled WGS sequence"/>
</dbReference>
<evidence type="ECO:0000313" key="4">
    <source>
        <dbReference type="EMBL" id="TMQ57703.1"/>
    </source>
</evidence>
<dbReference type="SMART" id="SM00151">
    <property type="entry name" value="SWIB"/>
    <property type="match status" value="1"/>
</dbReference>
<comment type="caution">
    <text evidence="4">The sequence shown here is derived from an EMBL/GenBank/DDBJ whole genome shotgun (WGS) entry which is preliminary data.</text>
</comment>
<dbReference type="InterPro" id="IPR019835">
    <property type="entry name" value="SWIB_domain"/>
</dbReference>
<accession>A0A538T255</accession>
<dbReference type="Gene3D" id="1.10.245.10">
    <property type="entry name" value="SWIB/MDM2 domain"/>
    <property type="match status" value="1"/>
</dbReference>
<evidence type="ECO:0000313" key="3">
    <source>
        <dbReference type="EMBL" id="TMQ50286.1"/>
    </source>
</evidence>
<dbReference type="CDD" id="cd10567">
    <property type="entry name" value="SWIB-MDM2_like"/>
    <property type="match status" value="1"/>
</dbReference>
<dbReference type="Pfam" id="PF02201">
    <property type="entry name" value="SWIB"/>
    <property type="match status" value="1"/>
</dbReference>
<evidence type="ECO:0000256" key="1">
    <source>
        <dbReference type="SAM" id="MobiDB-lite"/>
    </source>
</evidence>
<dbReference type="InterPro" id="IPR036885">
    <property type="entry name" value="SWIB_MDM2_dom_sf"/>
</dbReference>
<organism evidence="4 6">
    <name type="scientific">Eiseniibacteriota bacterium</name>
    <dbReference type="NCBI Taxonomy" id="2212470"/>
    <lineage>
        <taxon>Bacteria</taxon>
        <taxon>Candidatus Eiseniibacteriota</taxon>
    </lineage>
</organism>
<dbReference type="PROSITE" id="PS51925">
    <property type="entry name" value="SWIB_MDM2"/>
    <property type="match status" value="1"/>
</dbReference>
<evidence type="ECO:0000313" key="6">
    <source>
        <dbReference type="Proteomes" id="UP000320913"/>
    </source>
</evidence>
<protein>
    <recommendedName>
        <fullName evidence="2">DM2 domain-containing protein</fullName>
    </recommendedName>
</protein>
<feature type="domain" description="DM2" evidence="2">
    <location>
        <begin position="20"/>
        <end position="97"/>
    </location>
</feature>
<dbReference type="EMBL" id="VBOV01000160">
    <property type="protein sequence ID" value="TMQ57703.1"/>
    <property type="molecule type" value="Genomic_DNA"/>
</dbReference>
<evidence type="ECO:0000313" key="5">
    <source>
        <dbReference type="Proteomes" id="UP000316292"/>
    </source>
</evidence>
<name>A0A538T255_UNCEI</name>
<gene>
    <name evidence="3" type="ORF">E6K71_02970</name>
    <name evidence="4" type="ORF">E6K75_06380</name>
</gene>
<dbReference type="AlphaFoldDB" id="A0A538T255"/>
<evidence type="ECO:0000259" key="2">
    <source>
        <dbReference type="PROSITE" id="PS51925"/>
    </source>
</evidence>
<dbReference type="PANTHER" id="PTHR13844">
    <property type="entry name" value="SWI/SNF-RELATED MATRIX-ASSOCIATED ACTIN-DEPENDENT REGULATOR OF CHROMATIN SUBFAMILY D"/>
    <property type="match status" value="1"/>
</dbReference>
<dbReference type="Proteomes" id="UP000316292">
    <property type="component" value="Unassembled WGS sequence"/>
</dbReference>
<dbReference type="InterPro" id="IPR003121">
    <property type="entry name" value="SWIB_MDM2_domain"/>
</dbReference>
<dbReference type="SUPFAM" id="SSF47592">
    <property type="entry name" value="SWIB/MDM2 domain"/>
    <property type="match status" value="1"/>
</dbReference>
<feature type="compositionally biased region" description="Basic residues" evidence="1">
    <location>
        <begin position="1"/>
        <end position="16"/>
    </location>
</feature>
<reference evidence="5 6" key="1">
    <citation type="journal article" date="2019" name="Nat. Microbiol.">
        <title>Mediterranean grassland soil C-N compound turnover is dependent on rainfall and depth, and is mediated by genomically divergent microorganisms.</title>
        <authorList>
            <person name="Diamond S."/>
            <person name="Andeer P.F."/>
            <person name="Li Z."/>
            <person name="Crits-Christoph A."/>
            <person name="Burstein D."/>
            <person name="Anantharaman K."/>
            <person name="Lane K.R."/>
            <person name="Thomas B.C."/>
            <person name="Pan C."/>
            <person name="Northen T.R."/>
            <person name="Banfield J.F."/>
        </authorList>
    </citation>
    <scope>NUCLEOTIDE SEQUENCE [LARGE SCALE GENOMIC DNA]</scope>
    <source>
        <strain evidence="3">WS_1</strain>
        <strain evidence="4">WS_5</strain>
    </source>
</reference>